<comment type="caution">
    <text evidence="6">The sequence shown here is derived from an EMBL/GenBank/DDBJ whole genome shotgun (WGS) entry which is preliminary data.</text>
</comment>
<dbReference type="PANTHER" id="PTHR30237:SF4">
    <property type="entry name" value="LD-CARBOXYPEPTIDASE C-TERMINAL DOMAIN-CONTAINING PROTEIN"/>
    <property type="match status" value="1"/>
</dbReference>
<protein>
    <submittedName>
        <fullName evidence="6">LD-carboxypeptidase</fullName>
    </submittedName>
</protein>
<dbReference type="RefSeq" id="WP_344154940.1">
    <property type="nucleotide sequence ID" value="NZ_BAAAQR010000011.1"/>
</dbReference>
<dbReference type="Proteomes" id="UP001501771">
    <property type="component" value="Unassembled WGS sequence"/>
</dbReference>
<dbReference type="PANTHER" id="PTHR30237">
    <property type="entry name" value="MURAMOYLTETRAPEPTIDE CARBOXYPEPTIDASE"/>
    <property type="match status" value="1"/>
</dbReference>
<name>A0ABP5LTL2_9ACTN</name>
<evidence type="ECO:0000256" key="3">
    <source>
        <dbReference type="SAM" id="MobiDB-lite"/>
    </source>
</evidence>
<dbReference type="SUPFAM" id="SSF141986">
    <property type="entry name" value="LD-carboxypeptidase A C-terminal domain-like"/>
    <property type="match status" value="1"/>
</dbReference>
<reference evidence="7" key="1">
    <citation type="journal article" date="2019" name="Int. J. Syst. Evol. Microbiol.">
        <title>The Global Catalogue of Microorganisms (GCM) 10K type strain sequencing project: providing services to taxonomists for standard genome sequencing and annotation.</title>
        <authorList>
            <consortium name="The Broad Institute Genomics Platform"/>
            <consortium name="The Broad Institute Genome Sequencing Center for Infectious Disease"/>
            <person name="Wu L."/>
            <person name="Ma J."/>
        </authorList>
    </citation>
    <scope>NUCLEOTIDE SEQUENCE [LARGE SCALE GENOMIC DNA]</scope>
    <source>
        <strain evidence="7">JCM 16022</strain>
    </source>
</reference>
<keyword evidence="2" id="KW-0378">Hydrolase</keyword>
<organism evidence="6 7">
    <name type="scientific">Nocardioides koreensis</name>
    <dbReference type="NCBI Taxonomy" id="433651"/>
    <lineage>
        <taxon>Bacteria</taxon>
        <taxon>Bacillati</taxon>
        <taxon>Actinomycetota</taxon>
        <taxon>Actinomycetes</taxon>
        <taxon>Propionibacteriales</taxon>
        <taxon>Nocardioidaceae</taxon>
        <taxon>Nocardioides</taxon>
    </lineage>
</organism>
<dbReference type="InterPro" id="IPR040449">
    <property type="entry name" value="Peptidase_S66_N"/>
</dbReference>
<keyword evidence="7" id="KW-1185">Reference proteome</keyword>
<feature type="domain" description="LD-carboxypeptidase C-terminal" evidence="5">
    <location>
        <begin position="205"/>
        <end position="336"/>
    </location>
</feature>
<accession>A0ABP5LTL2</accession>
<proteinExistence type="inferred from homology"/>
<evidence type="ECO:0000313" key="6">
    <source>
        <dbReference type="EMBL" id="GAA2151598.1"/>
    </source>
</evidence>
<dbReference type="Gene3D" id="3.40.50.10740">
    <property type="entry name" value="Class I glutamine amidotransferase-like"/>
    <property type="match status" value="1"/>
</dbReference>
<evidence type="ECO:0000256" key="2">
    <source>
        <dbReference type="ARBA" id="ARBA00022801"/>
    </source>
</evidence>
<dbReference type="Pfam" id="PF02016">
    <property type="entry name" value="Peptidase_S66"/>
    <property type="match status" value="1"/>
</dbReference>
<dbReference type="InterPro" id="IPR027461">
    <property type="entry name" value="Carboxypeptidase_A_C_sf"/>
</dbReference>
<sequence length="348" mass="37212">MQPLVSPAKAAPGDRVAVLSPSFAAPGVAPEVHEQALKRLEEVTGLVPVEYPTTRRLGASARDRAADLNAAFADPGIRAVLATIGGEDQITVVPHLDGELVRADPKPFLGYSDNTNLLNWLWGHGVAGFHGGSTQVHLGPGPAVDEVHARSLRAALLTGERLEITEPGESEDFGRDWKDPAALTQHGDREPTEPWSWAGPERSVTGRTWGGCIEVVQWILTAGRFPSEPEVLQGGVLLLETSEDLIPASEFGWILRSLGERGLLTAVDAVLVARPPTSSSDARPSAGERAARRAEQRDLAIELVGRYNPEAVVVVGVPFGHTRPQWILPYGGAITVDGAAQRVWADYS</sequence>
<feature type="domain" description="LD-carboxypeptidase N-terminal" evidence="4">
    <location>
        <begin position="16"/>
        <end position="131"/>
    </location>
</feature>
<comment type="similarity">
    <text evidence="1">Belongs to the peptidase S66 family.</text>
</comment>
<dbReference type="Gene3D" id="3.50.30.60">
    <property type="entry name" value="LD-carboxypeptidase A C-terminal domain-like"/>
    <property type="match status" value="1"/>
</dbReference>
<evidence type="ECO:0000259" key="5">
    <source>
        <dbReference type="Pfam" id="PF17676"/>
    </source>
</evidence>
<dbReference type="Pfam" id="PF17676">
    <property type="entry name" value="Peptidase_S66C"/>
    <property type="match status" value="1"/>
</dbReference>
<dbReference type="InterPro" id="IPR003507">
    <property type="entry name" value="S66_fam"/>
</dbReference>
<dbReference type="EMBL" id="BAAAQR010000011">
    <property type="protein sequence ID" value="GAA2151598.1"/>
    <property type="molecule type" value="Genomic_DNA"/>
</dbReference>
<dbReference type="CDD" id="cd07062">
    <property type="entry name" value="Peptidase_S66_mccF_like"/>
    <property type="match status" value="1"/>
</dbReference>
<dbReference type="InterPro" id="IPR040921">
    <property type="entry name" value="Peptidase_S66C"/>
</dbReference>
<evidence type="ECO:0000259" key="4">
    <source>
        <dbReference type="Pfam" id="PF02016"/>
    </source>
</evidence>
<dbReference type="InterPro" id="IPR027478">
    <property type="entry name" value="LdcA_N"/>
</dbReference>
<gene>
    <name evidence="6" type="ORF">GCM10009844_34020</name>
</gene>
<dbReference type="SUPFAM" id="SSF52317">
    <property type="entry name" value="Class I glutamine amidotransferase-like"/>
    <property type="match status" value="1"/>
</dbReference>
<feature type="region of interest" description="Disordered" evidence="3">
    <location>
        <begin position="165"/>
        <end position="201"/>
    </location>
</feature>
<evidence type="ECO:0000313" key="7">
    <source>
        <dbReference type="Proteomes" id="UP001501771"/>
    </source>
</evidence>
<evidence type="ECO:0000256" key="1">
    <source>
        <dbReference type="ARBA" id="ARBA00010233"/>
    </source>
</evidence>
<dbReference type="InterPro" id="IPR029062">
    <property type="entry name" value="Class_I_gatase-like"/>
</dbReference>